<comment type="subcellular location">
    <subcellularLocation>
        <location evidence="1">Nucleus</location>
    </subcellularLocation>
</comment>
<gene>
    <name evidence="10" type="ORF">GLX27_001187</name>
</gene>
<evidence type="ECO:0000256" key="2">
    <source>
        <dbReference type="ARBA" id="ARBA00022723"/>
    </source>
</evidence>
<feature type="region of interest" description="Disordered" evidence="8">
    <location>
        <begin position="1"/>
        <end position="23"/>
    </location>
</feature>
<name>A0ABY8EQ39_MALFU</name>
<feature type="domain" description="C2H2-type" evidence="9">
    <location>
        <begin position="552"/>
        <end position="580"/>
    </location>
</feature>
<keyword evidence="4 7" id="KW-0863">Zinc-finger</keyword>
<dbReference type="EMBL" id="CP046234">
    <property type="protein sequence ID" value="WFD46550.1"/>
    <property type="molecule type" value="Genomic_DNA"/>
</dbReference>
<dbReference type="Gene3D" id="3.30.160.60">
    <property type="entry name" value="Classic Zinc Finger"/>
    <property type="match status" value="2"/>
</dbReference>
<keyword evidence="2" id="KW-0479">Metal-binding</keyword>
<feature type="domain" description="C2H2-type" evidence="9">
    <location>
        <begin position="455"/>
        <end position="482"/>
    </location>
</feature>
<feature type="compositionally biased region" description="Low complexity" evidence="8">
    <location>
        <begin position="292"/>
        <end position="306"/>
    </location>
</feature>
<keyword evidence="11" id="KW-1185">Reference proteome</keyword>
<organism evidence="10 11">
    <name type="scientific">Malassezia furfur</name>
    <name type="common">Pityriasis versicolor infection agent</name>
    <name type="synonym">Pityrosporum furfur</name>
    <dbReference type="NCBI Taxonomy" id="55194"/>
    <lineage>
        <taxon>Eukaryota</taxon>
        <taxon>Fungi</taxon>
        <taxon>Dikarya</taxon>
        <taxon>Basidiomycota</taxon>
        <taxon>Ustilaginomycotina</taxon>
        <taxon>Malasseziomycetes</taxon>
        <taxon>Malasseziales</taxon>
        <taxon>Malasseziaceae</taxon>
        <taxon>Malassezia</taxon>
    </lineage>
</organism>
<dbReference type="PROSITE" id="PS00028">
    <property type="entry name" value="ZINC_FINGER_C2H2_1"/>
    <property type="match status" value="1"/>
</dbReference>
<dbReference type="Proteomes" id="UP000818624">
    <property type="component" value="Chromosome 1"/>
</dbReference>
<evidence type="ECO:0000313" key="10">
    <source>
        <dbReference type="EMBL" id="WFD46550.1"/>
    </source>
</evidence>
<evidence type="ECO:0000256" key="4">
    <source>
        <dbReference type="ARBA" id="ARBA00022771"/>
    </source>
</evidence>
<evidence type="ECO:0000256" key="8">
    <source>
        <dbReference type="SAM" id="MobiDB-lite"/>
    </source>
</evidence>
<feature type="region of interest" description="Disordered" evidence="8">
    <location>
        <begin position="571"/>
        <end position="630"/>
    </location>
</feature>
<feature type="region of interest" description="Disordered" evidence="8">
    <location>
        <begin position="389"/>
        <end position="422"/>
    </location>
</feature>
<feature type="domain" description="C2H2-type" evidence="9">
    <location>
        <begin position="492"/>
        <end position="521"/>
    </location>
</feature>
<keyword evidence="5" id="KW-0862">Zinc</keyword>
<dbReference type="InterPro" id="IPR013087">
    <property type="entry name" value="Znf_C2H2_type"/>
</dbReference>
<evidence type="ECO:0000256" key="7">
    <source>
        <dbReference type="PROSITE-ProRule" id="PRU00042"/>
    </source>
</evidence>
<keyword evidence="3" id="KW-0677">Repeat</keyword>
<feature type="compositionally biased region" description="Low complexity" evidence="8">
    <location>
        <begin position="577"/>
        <end position="588"/>
    </location>
</feature>
<keyword evidence="6" id="KW-0539">Nucleus</keyword>
<feature type="region of interest" description="Disordered" evidence="8">
    <location>
        <begin position="283"/>
        <end position="324"/>
    </location>
</feature>
<accession>A0ABY8EQ39</accession>
<sequence>MAREDAMPASHPPPPVQNIAPWPAPVSSAVGTSVPSDASIAPVPTAPITAPDAAPDRPVARDLFAPVQDAFLDGMVPPAALPGMDYTDARVQDASANPSMNLLLSLTLRLVPNDKTGELGNAFDFAHTPTLLPSASAPAGLTAVPAAPGAPSVPSGSELLGAGLGAPAPAAVPAASLAPGGVAPGLSTDDMGNVATASATPMPLAPFAGATEAAATSCLPTALPALDSLASAASETAASEFADASLYANAGTSTSAPALPSYLVASQTSPAHYLSMMRQASLGMQAPRTDSPRAASASPVATSSAALLPTPVGTPRSMPVTRTSSVDETIGTFALPTADNDTARLGGIKTEGRTALADATVRDDDAQRRAIEEAVRNLSTHHRLAQTAAVRHHQCTQGLVDDKKRAAPAPEGDAKRARSHTPTAAELKAQLLSKSGAVELERSASASELPTHKRFQCPKCSRAFARAYNLNTHLSTHDPDPSRAKPFSCPYTSCKSEGGRSFSRKHDLQRHVASVHEWEPEPGLNESTGEVVEGHASGGLASLGLGAPGKKFRCEKCARAFVRRDALRRHHCERDTSAQASSASPRPAFGRDGDAPHPIAFQLMTGADAKAHETQSASGTPPVSAIRVAR</sequence>
<dbReference type="InterPro" id="IPR050527">
    <property type="entry name" value="Snail/Krueppel_Znf"/>
</dbReference>
<evidence type="ECO:0000256" key="1">
    <source>
        <dbReference type="ARBA" id="ARBA00004123"/>
    </source>
</evidence>
<dbReference type="PANTHER" id="PTHR24388:SF54">
    <property type="entry name" value="PROTEIN ESCARGOT"/>
    <property type="match status" value="1"/>
</dbReference>
<evidence type="ECO:0000256" key="6">
    <source>
        <dbReference type="ARBA" id="ARBA00023242"/>
    </source>
</evidence>
<protein>
    <recommendedName>
        <fullName evidence="9">C2H2-type domain-containing protein</fullName>
    </recommendedName>
</protein>
<dbReference type="InterPro" id="IPR036236">
    <property type="entry name" value="Znf_C2H2_sf"/>
</dbReference>
<dbReference type="PANTHER" id="PTHR24388">
    <property type="entry name" value="ZINC FINGER PROTEIN"/>
    <property type="match status" value="1"/>
</dbReference>
<evidence type="ECO:0000259" key="9">
    <source>
        <dbReference type="PROSITE" id="PS50157"/>
    </source>
</evidence>
<proteinExistence type="predicted"/>
<dbReference type="SUPFAM" id="SSF57667">
    <property type="entry name" value="beta-beta-alpha zinc fingers"/>
    <property type="match status" value="1"/>
</dbReference>
<dbReference type="SMART" id="SM00355">
    <property type="entry name" value="ZnF_C2H2"/>
    <property type="match status" value="3"/>
</dbReference>
<dbReference type="PROSITE" id="PS50157">
    <property type="entry name" value="ZINC_FINGER_C2H2_2"/>
    <property type="match status" value="3"/>
</dbReference>
<evidence type="ECO:0000313" key="11">
    <source>
        <dbReference type="Proteomes" id="UP000818624"/>
    </source>
</evidence>
<dbReference type="Pfam" id="PF00096">
    <property type="entry name" value="zf-C2H2"/>
    <property type="match status" value="1"/>
</dbReference>
<evidence type="ECO:0000256" key="5">
    <source>
        <dbReference type="ARBA" id="ARBA00022833"/>
    </source>
</evidence>
<reference evidence="10 11" key="1">
    <citation type="journal article" date="2020" name="Elife">
        <title>Loss of centromere function drives karyotype evolution in closely related Malassezia species.</title>
        <authorList>
            <person name="Sankaranarayanan S.R."/>
            <person name="Ianiri G."/>
            <person name="Coelho M.A."/>
            <person name="Reza M.H."/>
            <person name="Thimmappa B.C."/>
            <person name="Ganguly P."/>
            <person name="Vadnala R.N."/>
            <person name="Sun S."/>
            <person name="Siddharthan R."/>
            <person name="Tellgren-Roth C."/>
            <person name="Dawson T.L."/>
            <person name="Heitman J."/>
            <person name="Sanyal K."/>
        </authorList>
    </citation>
    <scope>NUCLEOTIDE SEQUENCE [LARGE SCALE GENOMIC DNA]</scope>
    <source>
        <strain evidence="10">CBS14141</strain>
    </source>
</reference>
<evidence type="ECO:0000256" key="3">
    <source>
        <dbReference type="ARBA" id="ARBA00022737"/>
    </source>
</evidence>